<dbReference type="Pfam" id="PF02837">
    <property type="entry name" value="Glyco_hydro_2_N"/>
    <property type="match status" value="1"/>
</dbReference>
<dbReference type="SUPFAM" id="SSF49785">
    <property type="entry name" value="Galactose-binding domain-like"/>
    <property type="match status" value="1"/>
</dbReference>
<feature type="domain" description="Glycosyl hydrolases family 2 sugar binding" evidence="6">
    <location>
        <begin position="76"/>
        <end position="177"/>
    </location>
</feature>
<evidence type="ECO:0000313" key="8">
    <source>
        <dbReference type="Proteomes" id="UP000238304"/>
    </source>
</evidence>
<dbReference type="InterPro" id="IPR013783">
    <property type="entry name" value="Ig-like_fold"/>
</dbReference>
<feature type="domain" description="Glycoside hydrolase family 2 immunoglobulin-like beta-sandwich" evidence="4">
    <location>
        <begin position="194"/>
        <end position="299"/>
    </location>
</feature>
<dbReference type="InterPro" id="IPR051913">
    <property type="entry name" value="GH2_Domain-Containing"/>
</dbReference>
<protein>
    <submittedName>
        <fullName evidence="7">Beta-galactosidase</fullName>
    </submittedName>
</protein>
<dbReference type="SUPFAM" id="SSF49303">
    <property type="entry name" value="beta-Galactosidase/glucuronidase domain"/>
    <property type="match status" value="1"/>
</dbReference>
<gene>
    <name evidence="7" type="ORF">C4H11_04230</name>
</gene>
<comment type="similarity">
    <text evidence="1">Belongs to the glycosyl hydrolase 2 family.</text>
</comment>
<evidence type="ECO:0000259" key="6">
    <source>
        <dbReference type="Pfam" id="PF02837"/>
    </source>
</evidence>
<proteinExistence type="inferred from homology"/>
<evidence type="ECO:0000259" key="5">
    <source>
        <dbReference type="Pfam" id="PF02836"/>
    </source>
</evidence>
<keyword evidence="3" id="KW-0326">Glycosidase</keyword>
<dbReference type="InterPro" id="IPR008979">
    <property type="entry name" value="Galactose-bd-like_sf"/>
</dbReference>
<evidence type="ECO:0000256" key="2">
    <source>
        <dbReference type="ARBA" id="ARBA00022801"/>
    </source>
</evidence>
<sequence length="704" mass="81824">MKNNFFIVGALILLAGVFNRVNAREVISFNSDWEFKKGPFPKDAMQAAVKWCTDWQEVTLPHTWNAEDMQKKVSAFYEGMGYYRKIYVFPENMKDKRLFLRFEGVGSCTEVYINGYLVGTHKGAYSAFVCEIGSQVKFGEENEVIVKADNTARPDVIPTNHILFGVYGGIYRPVWLVVTELCSIVANDCASSGVYITQKDVSKQYAEVTVKVKMDNATLTPVPLVLENAICDGSGKLVKKHSQAFELTPQGVQTYSSQFKLSNPHLWQGREDPYLYKVVSRLVQDGRVLDEIIQPLGLRKYEVVAGKGFFLNGKKYPMYGVTRHQDWWELGSALTNKEHDFDLAQIMDIGATTVRFAHYQQSDYIYSRCDTLGLVIWAEIPFVNRVTGQEWENAHQQMRELIRQSFNHPSIYVWGIHNEVYHPHGYTAALTQSVHDLCKLEDPDRYTISVNGYGNVDHPVNQNADIQGMNRYFGWYEKKMQDIKPWVEKMEKEYPWQRLMLTEYGADANIAHQTEILRDALNWMSPFYPETFQTKTHEYQWSVIAQHPYITASYLWNMFDFAVPTSKRGSVDARNMKGMMTFDRKIKKDSYFWYKANWSKEPVLYMTQRRNMLREKKETSVTVYSNIGTPKVYLNGRELSGIRKGYTDVHYVFEKVLLNDGRNVLRAVVIRQGKEYMDEMEWEYRGECSRESDFLEYEKEHGSW</sequence>
<evidence type="ECO:0000256" key="1">
    <source>
        <dbReference type="ARBA" id="ARBA00007401"/>
    </source>
</evidence>
<evidence type="ECO:0000259" key="4">
    <source>
        <dbReference type="Pfam" id="PF00703"/>
    </source>
</evidence>
<feature type="domain" description="Glycoside hydrolase family 2 catalytic" evidence="5">
    <location>
        <begin position="305"/>
        <end position="598"/>
    </location>
</feature>
<dbReference type="InterPro" id="IPR006103">
    <property type="entry name" value="Glyco_hydro_2_cat"/>
</dbReference>
<organism evidence="7 8">
    <name type="scientific">Bacteroides zoogleoformans</name>
    <dbReference type="NCBI Taxonomy" id="28119"/>
    <lineage>
        <taxon>Bacteria</taxon>
        <taxon>Pseudomonadati</taxon>
        <taxon>Bacteroidota</taxon>
        <taxon>Bacteroidia</taxon>
        <taxon>Bacteroidales</taxon>
        <taxon>Bacteroidaceae</taxon>
        <taxon>Bacteroides</taxon>
    </lineage>
</organism>
<evidence type="ECO:0000313" key="7">
    <source>
        <dbReference type="EMBL" id="AVM52257.1"/>
    </source>
</evidence>
<dbReference type="EMBL" id="CP027231">
    <property type="protein sequence ID" value="AVM52257.1"/>
    <property type="molecule type" value="Genomic_DNA"/>
</dbReference>
<dbReference type="RefSeq" id="WP_106040589.1">
    <property type="nucleotide sequence ID" value="NZ_CP027231.1"/>
</dbReference>
<dbReference type="Pfam" id="PF02836">
    <property type="entry name" value="Glyco_hydro_2_C"/>
    <property type="match status" value="1"/>
</dbReference>
<dbReference type="InterPro" id="IPR017853">
    <property type="entry name" value="GH"/>
</dbReference>
<dbReference type="PANTHER" id="PTHR42732:SF1">
    <property type="entry name" value="BETA-MANNOSIDASE"/>
    <property type="match status" value="1"/>
</dbReference>
<dbReference type="PANTHER" id="PTHR42732">
    <property type="entry name" value="BETA-GALACTOSIDASE"/>
    <property type="match status" value="1"/>
</dbReference>
<dbReference type="InterPro" id="IPR006102">
    <property type="entry name" value="Ig-like_GH2"/>
</dbReference>
<dbReference type="Gene3D" id="3.20.20.80">
    <property type="entry name" value="Glycosidases"/>
    <property type="match status" value="1"/>
</dbReference>
<keyword evidence="2" id="KW-0378">Hydrolase</keyword>
<dbReference type="InterPro" id="IPR006104">
    <property type="entry name" value="Glyco_hydro_2_N"/>
</dbReference>
<dbReference type="Gene3D" id="2.60.40.10">
    <property type="entry name" value="Immunoglobulins"/>
    <property type="match status" value="2"/>
</dbReference>
<dbReference type="SUPFAM" id="SSF51445">
    <property type="entry name" value="(Trans)glycosidases"/>
    <property type="match status" value="1"/>
</dbReference>
<reference evidence="7 8" key="1">
    <citation type="submission" date="2018-02" db="EMBL/GenBank/DDBJ databases">
        <authorList>
            <person name="Holder M.E."/>
            <person name="Ajami N.J."/>
            <person name="Petrosino J.F."/>
        </authorList>
    </citation>
    <scope>NUCLEOTIDE SEQUENCE [LARGE SCALE GENOMIC DNA]</scope>
    <source>
        <strain evidence="7 8">ATCC 33285</strain>
    </source>
</reference>
<accession>A0ABN5IHS1</accession>
<dbReference type="PRINTS" id="PR00132">
    <property type="entry name" value="GLHYDRLASE2"/>
</dbReference>
<dbReference type="InterPro" id="IPR036156">
    <property type="entry name" value="Beta-gal/glucu_dom_sf"/>
</dbReference>
<dbReference type="Pfam" id="PF00703">
    <property type="entry name" value="Glyco_hydro_2"/>
    <property type="match status" value="1"/>
</dbReference>
<dbReference type="Gene3D" id="2.60.120.260">
    <property type="entry name" value="Galactose-binding domain-like"/>
    <property type="match status" value="1"/>
</dbReference>
<evidence type="ECO:0000256" key="3">
    <source>
        <dbReference type="ARBA" id="ARBA00023295"/>
    </source>
</evidence>
<name>A0ABN5IHS1_9BACE</name>
<dbReference type="Proteomes" id="UP000238304">
    <property type="component" value="Chromosome"/>
</dbReference>
<keyword evidence="8" id="KW-1185">Reference proteome</keyword>
<dbReference type="InterPro" id="IPR006101">
    <property type="entry name" value="Glyco_hydro_2"/>
</dbReference>